<evidence type="ECO:0000256" key="4">
    <source>
        <dbReference type="ARBA" id="ARBA00022782"/>
    </source>
</evidence>
<accession>A0A6V7Y2L9</accession>
<evidence type="ECO:0000313" key="15">
    <source>
        <dbReference type="EMBL" id="CAD2205889.1"/>
    </source>
</evidence>
<dbReference type="Proteomes" id="UP000580250">
    <property type="component" value="Unassembled WGS sequence"/>
</dbReference>
<keyword evidence="5" id="KW-0112">Calmodulin-binding</keyword>
<comment type="similarity">
    <text evidence="2">Belongs to the SRY family.</text>
</comment>
<evidence type="ECO:0000256" key="6">
    <source>
        <dbReference type="ARBA" id="ARBA00022928"/>
    </source>
</evidence>
<keyword evidence="4" id="KW-0221">Differentiation</keyword>
<organism evidence="15 16">
    <name type="scientific">Meloidogyne enterolobii</name>
    <name type="common">Root-knot nematode worm</name>
    <name type="synonym">Meloidogyne mayaguensis</name>
    <dbReference type="NCBI Taxonomy" id="390850"/>
    <lineage>
        <taxon>Eukaryota</taxon>
        <taxon>Metazoa</taxon>
        <taxon>Ecdysozoa</taxon>
        <taxon>Nematoda</taxon>
        <taxon>Chromadorea</taxon>
        <taxon>Rhabditida</taxon>
        <taxon>Tylenchina</taxon>
        <taxon>Tylenchomorpha</taxon>
        <taxon>Tylenchoidea</taxon>
        <taxon>Meloidogynidae</taxon>
        <taxon>Meloidogyninae</taxon>
        <taxon>Meloidogyne</taxon>
    </lineage>
</organism>
<name>A0A6V7Y2L9_MELEN</name>
<reference evidence="15 16" key="1">
    <citation type="submission" date="2020-08" db="EMBL/GenBank/DDBJ databases">
        <authorList>
            <person name="Koutsovoulos G."/>
            <person name="Danchin GJ E."/>
        </authorList>
    </citation>
    <scope>NUCLEOTIDE SEQUENCE [LARGE SCALE GENOMIC DNA]</scope>
</reference>
<dbReference type="GO" id="GO:0007548">
    <property type="term" value="P:sex differentiation"/>
    <property type="evidence" value="ECO:0007669"/>
    <property type="project" value="UniProtKB-KW"/>
</dbReference>
<evidence type="ECO:0000256" key="3">
    <source>
        <dbReference type="ARBA" id="ARBA00019052"/>
    </source>
</evidence>
<keyword evidence="8" id="KW-0010">Activator</keyword>
<keyword evidence="12" id="KW-0539">Nucleus</keyword>
<feature type="domain" description="HMG box" evidence="14">
    <location>
        <begin position="55"/>
        <end position="123"/>
    </location>
</feature>
<dbReference type="EMBL" id="CAJEWN010002944">
    <property type="protein sequence ID" value="CAD2205889.1"/>
    <property type="molecule type" value="Genomic_DNA"/>
</dbReference>
<comment type="caution">
    <text evidence="15">The sequence shown here is derived from an EMBL/GenBank/DDBJ whole genome shotgun (WGS) entry which is preliminary data.</text>
</comment>
<dbReference type="Pfam" id="PF00505">
    <property type="entry name" value="HMG_box"/>
    <property type="match status" value="1"/>
</dbReference>
<dbReference type="AlphaFoldDB" id="A0A6V7Y2L9"/>
<evidence type="ECO:0000256" key="13">
    <source>
        <dbReference type="SAM" id="MobiDB-lite"/>
    </source>
</evidence>
<evidence type="ECO:0000256" key="10">
    <source>
        <dbReference type="ARBA" id="ARBA00032498"/>
    </source>
</evidence>
<dbReference type="PROSITE" id="PS50118">
    <property type="entry name" value="HMG_BOX_2"/>
    <property type="match status" value="1"/>
</dbReference>
<dbReference type="OrthoDB" id="6247875at2759"/>
<evidence type="ECO:0000256" key="11">
    <source>
        <dbReference type="ARBA" id="ARBA00045821"/>
    </source>
</evidence>
<keyword evidence="9" id="KW-0804">Transcription</keyword>
<dbReference type="InterPro" id="IPR050140">
    <property type="entry name" value="SRY-related_HMG-box_TF-like"/>
</dbReference>
<dbReference type="PANTHER" id="PTHR10270:SF161">
    <property type="entry name" value="SEX-DETERMINING REGION Y PROTEIN"/>
    <property type="match status" value="1"/>
</dbReference>
<dbReference type="Gene3D" id="1.10.30.10">
    <property type="entry name" value="High mobility group box domain"/>
    <property type="match status" value="1"/>
</dbReference>
<evidence type="ECO:0000256" key="7">
    <source>
        <dbReference type="ARBA" id="ARBA00023125"/>
    </source>
</evidence>
<dbReference type="GO" id="GO:0005516">
    <property type="term" value="F:calmodulin binding"/>
    <property type="evidence" value="ECO:0007669"/>
    <property type="project" value="UniProtKB-KW"/>
</dbReference>
<proteinExistence type="inferred from homology"/>
<dbReference type="GO" id="GO:0030154">
    <property type="term" value="P:cell differentiation"/>
    <property type="evidence" value="ECO:0007669"/>
    <property type="project" value="UniProtKB-KW"/>
</dbReference>
<evidence type="ECO:0000313" key="16">
    <source>
        <dbReference type="Proteomes" id="UP000580250"/>
    </source>
</evidence>
<evidence type="ECO:0000256" key="12">
    <source>
        <dbReference type="PROSITE-ProRule" id="PRU00267"/>
    </source>
</evidence>
<evidence type="ECO:0000256" key="8">
    <source>
        <dbReference type="ARBA" id="ARBA00023159"/>
    </source>
</evidence>
<comment type="subcellular location">
    <subcellularLocation>
        <location evidence="1">Nucleus speckle</location>
    </subcellularLocation>
</comment>
<evidence type="ECO:0000256" key="2">
    <source>
        <dbReference type="ARBA" id="ARBA00005998"/>
    </source>
</evidence>
<dbReference type="SUPFAM" id="SSF47095">
    <property type="entry name" value="HMG-box"/>
    <property type="match status" value="1"/>
</dbReference>
<keyword evidence="6" id="KW-0726">Sexual differentiation</keyword>
<evidence type="ECO:0000256" key="1">
    <source>
        <dbReference type="ARBA" id="ARBA00004324"/>
    </source>
</evidence>
<comment type="function">
    <text evidence="11">Transcriptional regulator that controls a genetic switch in male development. It is necessary and sufficient for initiating male sex determination by directing the development of supporting cell precursors (pre-Sertoli cells) as Sertoli rather than granulosa cells. Involved in different aspects of gene regulation including promoter activation or repression. Binds to the DNA consensus sequence 5'-[AT]AACAA[AT]-3'. SRY HMG box recognizes DNA by partial intercalation in the minor groove and promotes DNA bending. Also involved in pre-mRNA splicing. In male adult brain involved in the maintenance of motor functions of dopaminergic neurons.</text>
</comment>
<evidence type="ECO:0000256" key="5">
    <source>
        <dbReference type="ARBA" id="ARBA00022860"/>
    </source>
</evidence>
<dbReference type="GO" id="GO:0000978">
    <property type="term" value="F:RNA polymerase II cis-regulatory region sequence-specific DNA binding"/>
    <property type="evidence" value="ECO:0007669"/>
    <property type="project" value="TreeGrafter"/>
</dbReference>
<evidence type="ECO:0000256" key="9">
    <source>
        <dbReference type="ARBA" id="ARBA00023163"/>
    </source>
</evidence>
<dbReference type="GO" id="GO:0001228">
    <property type="term" value="F:DNA-binding transcription activator activity, RNA polymerase II-specific"/>
    <property type="evidence" value="ECO:0007669"/>
    <property type="project" value="TreeGrafter"/>
</dbReference>
<dbReference type="GO" id="GO:0016607">
    <property type="term" value="C:nuclear speck"/>
    <property type="evidence" value="ECO:0007669"/>
    <property type="project" value="UniProtKB-SubCell"/>
</dbReference>
<evidence type="ECO:0000259" key="14">
    <source>
        <dbReference type="PROSITE" id="PS50118"/>
    </source>
</evidence>
<sequence>MLQVLATIHSAMKVDDPAEFSSMRSHSSLANISANIELHPQNDALGGGTSKNKFIKRPLNAYMIWTRQERKRILADDPKMKMNEVSKAMGERWKKMTDKEKKPFFEEAKKHSEEHKQALQDHPELQYAPSKKKGPKKR</sequence>
<gene>
    <name evidence="15" type="ORF">MENT_LOCUS59734</name>
</gene>
<feature type="DNA-binding region" description="HMG box" evidence="12">
    <location>
        <begin position="55"/>
        <end position="123"/>
    </location>
</feature>
<dbReference type="SMART" id="SM00398">
    <property type="entry name" value="HMG"/>
    <property type="match status" value="1"/>
</dbReference>
<feature type="region of interest" description="Disordered" evidence="13">
    <location>
        <begin position="94"/>
        <end position="138"/>
    </location>
</feature>
<dbReference type="InterPro" id="IPR036910">
    <property type="entry name" value="HMG_box_dom_sf"/>
</dbReference>
<dbReference type="InterPro" id="IPR009071">
    <property type="entry name" value="HMG_box_dom"/>
</dbReference>
<dbReference type="PANTHER" id="PTHR10270">
    <property type="entry name" value="SOX TRANSCRIPTION FACTOR"/>
    <property type="match status" value="1"/>
</dbReference>
<keyword evidence="7 12" id="KW-0238">DNA-binding</keyword>
<protein>
    <recommendedName>
        <fullName evidence="3">Sex-determining region Y protein</fullName>
    </recommendedName>
    <alternativeName>
        <fullName evidence="10">Testis-determining factor</fullName>
    </alternativeName>
</protein>
<feature type="compositionally biased region" description="Basic and acidic residues" evidence="13">
    <location>
        <begin position="94"/>
        <end position="124"/>
    </location>
</feature>